<dbReference type="AlphaFoldDB" id="A0AAN7C0M3"/>
<dbReference type="EMBL" id="MU860656">
    <property type="protein sequence ID" value="KAK4233139.1"/>
    <property type="molecule type" value="Genomic_DNA"/>
</dbReference>
<sequence length="139" mass="15462">MGVLLFKHPLNAAFTIDLVTSWQSEEEQELLFPPPATLFGNLSYDAIDQYADGVTGVVGSWSGNRILGGVKVFDRSEAWDGERTPEPNAYLHSDRDGLAVGNCPYPLSVSEKNLTRYDPEVAAENKVYRDIWGRKAQEN</sequence>
<dbReference type="Proteomes" id="UP001303760">
    <property type="component" value="Unassembled WGS sequence"/>
</dbReference>
<evidence type="ECO:0000313" key="2">
    <source>
        <dbReference type="Proteomes" id="UP001303760"/>
    </source>
</evidence>
<proteinExistence type="predicted"/>
<keyword evidence="2" id="KW-1185">Reference proteome</keyword>
<evidence type="ECO:0000313" key="1">
    <source>
        <dbReference type="EMBL" id="KAK4233139.1"/>
    </source>
</evidence>
<comment type="caution">
    <text evidence="1">The sequence shown here is derived from an EMBL/GenBank/DDBJ whole genome shotgun (WGS) entry which is preliminary data.</text>
</comment>
<protein>
    <submittedName>
        <fullName evidence="1">Uncharacterized protein</fullName>
    </submittedName>
</protein>
<gene>
    <name evidence="1" type="ORF">C8A03DRAFT_39178</name>
</gene>
<accession>A0AAN7C0M3</accession>
<name>A0AAN7C0M3_9PEZI</name>
<reference evidence="1" key="1">
    <citation type="journal article" date="2023" name="Mol. Phylogenet. Evol.">
        <title>Genome-scale phylogeny and comparative genomics of the fungal order Sordariales.</title>
        <authorList>
            <person name="Hensen N."/>
            <person name="Bonometti L."/>
            <person name="Westerberg I."/>
            <person name="Brannstrom I.O."/>
            <person name="Guillou S."/>
            <person name="Cros-Aarteil S."/>
            <person name="Calhoun S."/>
            <person name="Haridas S."/>
            <person name="Kuo A."/>
            <person name="Mondo S."/>
            <person name="Pangilinan J."/>
            <person name="Riley R."/>
            <person name="LaButti K."/>
            <person name="Andreopoulos B."/>
            <person name="Lipzen A."/>
            <person name="Chen C."/>
            <person name="Yan M."/>
            <person name="Daum C."/>
            <person name="Ng V."/>
            <person name="Clum A."/>
            <person name="Steindorff A."/>
            <person name="Ohm R.A."/>
            <person name="Martin F."/>
            <person name="Silar P."/>
            <person name="Natvig D.O."/>
            <person name="Lalanne C."/>
            <person name="Gautier V."/>
            <person name="Ament-Velasquez S.L."/>
            <person name="Kruys A."/>
            <person name="Hutchinson M.I."/>
            <person name="Powell A.J."/>
            <person name="Barry K."/>
            <person name="Miller A.N."/>
            <person name="Grigoriev I.V."/>
            <person name="Debuchy R."/>
            <person name="Gladieux P."/>
            <person name="Hiltunen Thoren M."/>
            <person name="Johannesson H."/>
        </authorList>
    </citation>
    <scope>NUCLEOTIDE SEQUENCE</scope>
    <source>
        <strain evidence="1">CBS 532.94</strain>
    </source>
</reference>
<organism evidence="1 2">
    <name type="scientific">Achaetomium macrosporum</name>
    <dbReference type="NCBI Taxonomy" id="79813"/>
    <lineage>
        <taxon>Eukaryota</taxon>
        <taxon>Fungi</taxon>
        <taxon>Dikarya</taxon>
        <taxon>Ascomycota</taxon>
        <taxon>Pezizomycotina</taxon>
        <taxon>Sordariomycetes</taxon>
        <taxon>Sordariomycetidae</taxon>
        <taxon>Sordariales</taxon>
        <taxon>Chaetomiaceae</taxon>
        <taxon>Achaetomium</taxon>
    </lineage>
</organism>
<feature type="non-terminal residue" evidence="1">
    <location>
        <position position="139"/>
    </location>
</feature>
<reference evidence="1" key="2">
    <citation type="submission" date="2023-05" db="EMBL/GenBank/DDBJ databases">
        <authorList>
            <consortium name="Lawrence Berkeley National Laboratory"/>
            <person name="Steindorff A."/>
            <person name="Hensen N."/>
            <person name="Bonometti L."/>
            <person name="Westerberg I."/>
            <person name="Brannstrom I.O."/>
            <person name="Guillou S."/>
            <person name="Cros-Aarteil S."/>
            <person name="Calhoun S."/>
            <person name="Haridas S."/>
            <person name="Kuo A."/>
            <person name="Mondo S."/>
            <person name="Pangilinan J."/>
            <person name="Riley R."/>
            <person name="Labutti K."/>
            <person name="Andreopoulos B."/>
            <person name="Lipzen A."/>
            <person name="Chen C."/>
            <person name="Yanf M."/>
            <person name="Daum C."/>
            <person name="Ng V."/>
            <person name="Clum A."/>
            <person name="Ohm R."/>
            <person name="Martin F."/>
            <person name="Silar P."/>
            <person name="Natvig D."/>
            <person name="Lalanne C."/>
            <person name="Gautier V."/>
            <person name="Ament-Velasquez S.L."/>
            <person name="Kruys A."/>
            <person name="Hutchinson M.I."/>
            <person name="Powell A.J."/>
            <person name="Barry K."/>
            <person name="Miller A.N."/>
            <person name="Grigoriev I.V."/>
            <person name="Debuchy R."/>
            <person name="Gladieux P."/>
            <person name="Thoren M.H."/>
            <person name="Johannesson H."/>
        </authorList>
    </citation>
    <scope>NUCLEOTIDE SEQUENCE</scope>
    <source>
        <strain evidence="1">CBS 532.94</strain>
    </source>
</reference>